<name>A0A9D3VSL7_9ROSI</name>
<dbReference type="InterPro" id="IPR040256">
    <property type="entry name" value="At4g02000-like"/>
</dbReference>
<keyword evidence="3" id="KW-1185">Reference proteome</keyword>
<feature type="domain" description="Zinc knuckle CX2CX4HX4C" evidence="1">
    <location>
        <begin position="34"/>
        <end position="81"/>
    </location>
</feature>
<gene>
    <name evidence="2" type="ORF">J1N35_013341</name>
</gene>
<evidence type="ECO:0000259" key="1">
    <source>
        <dbReference type="Pfam" id="PF14392"/>
    </source>
</evidence>
<dbReference type="PANTHER" id="PTHR31286:SF153">
    <property type="entry name" value="DUF4283 DOMAIN PROTEIN"/>
    <property type="match status" value="1"/>
</dbReference>
<accession>A0A9D3VSL7</accession>
<dbReference type="InterPro" id="IPR025836">
    <property type="entry name" value="Zn_knuckle_CX2CX4HX4C"/>
</dbReference>
<dbReference type="PANTHER" id="PTHR31286">
    <property type="entry name" value="GLYCINE-RICH CELL WALL STRUCTURAL PROTEIN 1.8-LIKE"/>
    <property type="match status" value="1"/>
</dbReference>
<comment type="caution">
    <text evidence="2">The sequence shown here is derived from an EMBL/GenBank/DDBJ whole genome shotgun (WGS) entry which is preliminary data.</text>
</comment>
<evidence type="ECO:0000313" key="2">
    <source>
        <dbReference type="EMBL" id="KAH1096420.1"/>
    </source>
</evidence>
<sequence>MARQFGNFLGEFLDYDTAMLTLGFKRIMRIRTRLDVTFPLKRRKKVQIGVDKTIYARFQYEKLSLFCFICSKLGHGESFCPIWLRIEPTSIIFEWDLNLRPEVRRRGKAESRWLCQSDGSQWSNLKKEDSNQSSKWPNDLGNSNWKESWKQFSNPNLIHLDPGQNILYKRSDSWRKLGSSAIQGNNSGSGSPDLMLEEENEPLLNMEGKKRQRIVEDSIIVVGKIGNISHYNEMASSGDQSSRR</sequence>
<dbReference type="Pfam" id="PF14392">
    <property type="entry name" value="zf-CCHC_4"/>
    <property type="match status" value="1"/>
</dbReference>
<evidence type="ECO:0000313" key="3">
    <source>
        <dbReference type="Proteomes" id="UP000828251"/>
    </source>
</evidence>
<proteinExistence type="predicted"/>
<dbReference type="AlphaFoldDB" id="A0A9D3VSL7"/>
<dbReference type="EMBL" id="JAIQCV010000005">
    <property type="protein sequence ID" value="KAH1096420.1"/>
    <property type="molecule type" value="Genomic_DNA"/>
</dbReference>
<protein>
    <recommendedName>
        <fullName evidence="1">Zinc knuckle CX2CX4HX4C domain-containing protein</fullName>
    </recommendedName>
</protein>
<dbReference type="Proteomes" id="UP000828251">
    <property type="component" value="Unassembled WGS sequence"/>
</dbReference>
<dbReference type="OrthoDB" id="1000626at2759"/>
<organism evidence="2 3">
    <name type="scientific">Gossypium stocksii</name>
    <dbReference type="NCBI Taxonomy" id="47602"/>
    <lineage>
        <taxon>Eukaryota</taxon>
        <taxon>Viridiplantae</taxon>
        <taxon>Streptophyta</taxon>
        <taxon>Embryophyta</taxon>
        <taxon>Tracheophyta</taxon>
        <taxon>Spermatophyta</taxon>
        <taxon>Magnoliopsida</taxon>
        <taxon>eudicotyledons</taxon>
        <taxon>Gunneridae</taxon>
        <taxon>Pentapetalae</taxon>
        <taxon>rosids</taxon>
        <taxon>malvids</taxon>
        <taxon>Malvales</taxon>
        <taxon>Malvaceae</taxon>
        <taxon>Malvoideae</taxon>
        <taxon>Gossypium</taxon>
    </lineage>
</organism>
<reference evidence="2 3" key="1">
    <citation type="journal article" date="2021" name="Plant Biotechnol. J.">
        <title>Multi-omics assisted identification of the key and species-specific regulatory components of drought-tolerant mechanisms in Gossypium stocksii.</title>
        <authorList>
            <person name="Yu D."/>
            <person name="Ke L."/>
            <person name="Zhang D."/>
            <person name="Wu Y."/>
            <person name="Sun Y."/>
            <person name="Mei J."/>
            <person name="Sun J."/>
            <person name="Sun Y."/>
        </authorList>
    </citation>
    <scope>NUCLEOTIDE SEQUENCE [LARGE SCALE GENOMIC DNA]</scope>
    <source>
        <strain evidence="3">cv. E1</strain>
        <tissue evidence="2">Leaf</tissue>
    </source>
</reference>